<comment type="caution">
    <text evidence="2">The sequence shown here is derived from an EMBL/GenBank/DDBJ whole genome shotgun (WGS) entry which is preliminary data.</text>
</comment>
<dbReference type="Gene3D" id="3.40.50.300">
    <property type="entry name" value="P-loop containing nucleotide triphosphate hydrolases"/>
    <property type="match status" value="1"/>
</dbReference>
<evidence type="ECO:0000256" key="1">
    <source>
        <dbReference type="SAM" id="MobiDB-lite"/>
    </source>
</evidence>
<feature type="region of interest" description="Disordered" evidence="1">
    <location>
        <begin position="825"/>
        <end position="851"/>
    </location>
</feature>
<evidence type="ECO:0000313" key="3">
    <source>
        <dbReference type="Proteomes" id="UP000027647"/>
    </source>
</evidence>
<feature type="compositionally biased region" description="Basic and acidic residues" evidence="1">
    <location>
        <begin position="199"/>
        <end position="212"/>
    </location>
</feature>
<proteinExistence type="predicted"/>
<dbReference type="Proteomes" id="UP000027647">
    <property type="component" value="Unassembled WGS sequence"/>
</dbReference>
<keyword evidence="3" id="KW-1185">Reference proteome</keyword>
<accession>A0A074MAX1</accession>
<organism evidence="2 3">
    <name type="scientific">Erythrobacter longus</name>
    <dbReference type="NCBI Taxonomy" id="1044"/>
    <lineage>
        <taxon>Bacteria</taxon>
        <taxon>Pseudomonadati</taxon>
        <taxon>Pseudomonadota</taxon>
        <taxon>Alphaproteobacteria</taxon>
        <taxon>Sphingomonadales</taxon>
        <taxon>Erythrobacteraceae</taxon>
        <taxon>Erythrobacter/Porphyrobacter group</taxon>
        <taxon>Erythrobacter</taxon>
    </lineage>
</organism>
<dbReference type="EMBL" id="JMIW01000003">
    <property type="protein sequence ID" value="KEO90549.1"/>
    <property type="molecule type" value="Genomic_DNA"/>
</dbReference>
<gene>
    <name evidence="2" type="ORF">EH31_10705</name>
</gene>
<feature type="region of interest" description="Disordered" evidence="1">
    <location>
        <begin position="199"/>
        <end position="220"/>
    </location>
</feature>
<reference evidence="2 3" key="1">
    <citation type="submission" date="2014-04" db="EMBL/GenBank/DDBJ databases">
        <title>A comprehensive comparison of genomes of Erythrobacter spp. strains.</title>
        <authorList>
            <person name="Zheng Q."/>
        </authorList>
    </citation>
    <scope>NUCLEOTIDE SEQUENCE [LARGE SCALE GENOMIC DNA]</scope>
    <source>
        <strain evidence="2 3">DSM 6997</strain>
    </source>
</reference>
<dbReference type="eggNOG" id="COG5635">
    <property type="taxonomic scope" value="Bacteria"/>
</dbReference>
<feature type="region of interest" description="Disordered" evidence="1">
    <location>
        <begin position="1253"/>
        <end position="1277"/>
    </location>
</feature>
<protein>
    <submittedName>
        <fullName evidence="2">Uncharacterized protein</fullName>
    </submittedName>
</protein>
<dbReference type="OrthoDB" id="336284at2"/>
<dbReference type="STRING" id="1044.EH31_10705"/>
<sequence length="1456" mass="166012">MNSNNRQSPSPISRSFRDLSADEIKDPELLTALAEFGWSGTFDWQKLLESDRILILSEAGAGKTHECKAQVRELSARDEAAFFFALEALSKQDIEYLQSPDERARFQGWLQDGSSTAYFFLDSVDELKLSHGDFRIALRRLRKAIDGHLHRAKVVVTSRPLPVELEAFTAELPIVDPPKDRDVLVESRERFRELISGEKRRAKRDAEQDERHGKSRKRKRTVALMPLSNEQISQLISGQRIADAEKLLAAIEGKRAWDLARRPQELIEICSYWRQHGELGNRAQQVAEDIRSKLEEKGDRKRHTKLSAERAQEGAERLALGIILTRKKTIRVSDLSLDDIEHEAALDPAVVLPDWSEPDREELLMRPLFGFASYGRVRFHHRSATEFLAAQRLYKLVSEGLMPIRALYRLIFGELYDEKVVFPSMRAVAAWLSLWNDDVRSDLIAREPEALMDDGDPESFSIEARNAILSAFAVRYKQSDWRGVRVPYPQVMRFAAPELSPTVRKLWQAGTESPEVRELLVDLIKTARMTDCRDIALAVAYDASAYIGDRCTAIRAIADMSETGSIGELVGSLIDPDADWPSSVKSGVIDAMFPKHMSIAQFCALLSQIDVEKRQIGGLEWQLPHLFHEVSLDDGALPELRRSIASLIQSGIEQTEHWPHYASEFQHLSSGLAVLCKRELETGKLPTADLIRSIVLSARFKQSEYGDEKPTDELMHKIRTSGSEVRKLVFIAESALCLVVLPTDDPEKHAMHIWRDCLLGNLQTDDFSWLVELASDEALPFLTADAAFWDALKFCWDKGIPVEDHVEKLRELVADNEWRQQALERRITPPKRDREEEAREAKWAQEDAEREAKRQRDIASWEDWREEVLRDPEPTFPPDKLKQTVWDFWYVLERDDHELTQRTLWNKTTIADIFSAEIADRVEQAFRDYWRTLTIPLRSERKEDERNTIWSHWIMGLAGVYAEATTGEDWTERLTSKEAKIAARYAPLELNGVPSWTTDLVKRWPDEVDRILGTELTDQLNDAASFTFPDLLSDFANADEVVQRFFAPRVWDWLSTTDCSFSDESEQNSIYEHLNRAIDLRLRHGQGHADEELAALAIRHLHAGLDQPFALLWVNALLRIAPESGIDAIELGLAKLDGEKRYEFCENLFAGIGEQRNVRFAPNLDSDAYSPELLHKLLRLAYTEIDRKNDIDRVGGGTYSPTARDDAQRGRDAVLLSLLNQDGPTAWKIKLAMRDDPLFTHFRDRIHQLARETAAAEAEGPPLLDSELTNLDKYGEAPPADRDGMFALMMDRLSDLEHDITAHEFSDRPVLAGIDQEAEMQVYLAKRLQERANNAYRIDREAMVVDSKETDIRLLSVRSEQQAVIEVKLGNNGYSVKDLISALEGQLVGKYMQHDNCRAGCLLITLAQDRHWKHPDTGKMLSFEELLSFLSQKAEALSDRMGHAIRVAVFGLDFRP</sequence>
<dbReference type="InterPro" id="IPR027417">
    <property type="entry name" value="P-loop_NTPase"/>
</dbReference>
<evidence type="ECO:0000313" key="2">
    <source>
        <dbReference type="EMBL" id="KEO90549.1"/>
    </source>
</evidence>
<name>A0A074MAX1_ERYLO</name>
<dbReference type="RefSeq" id="WP_034959995.1">
    <property type="nucleotide sequence ID" value="NZ_JMIW01000003.1"/>
</dbReference>